<organism evidence="1 2">
    <name type="scientific">Trichonephila clavipes</name>
    <name type="common">Golden silk orbweaver</name>
    <name type="synonym">Nephila clavipes</name>
    <dbReference type="NCBI Taxonomy" id="2585209"/>
    <lineage>
        <taxon>Eukaryota</taxon>
        <taxon>Metazoa</taxon>
        <taxon>Ecdysozoa</taxon>
        <taxon>Arthropoda</taxon>
        <taxon>Chelicerata</taxon>
        <taxon>Arachnida</taxon>
        <taxon>Araneae</taxon>
        <taxon>Araneomorphae</taxon>
        <taxon>Entelegynae</taxon>
        <taxon>Araneoidea</taxon>
        <taxon>Nephilidae</taxon>
        <taxon>Trichonephila</taxon>
    </lineage>
</organism>
<reference evidence="1" key="1">
    <citation type="submission" date="2020-08" db="EMBL/GenBank/DDBJ databases">
        <title>Multicomponent nature underlies the extraordinary mechanical properties of spider dragline silk.</title>
        <authorList>
            <person name="Kono N."/>
            <person name="Nakamura H."/>
            <person name="Mori M."/>
            <person name="Yoshida Y."/>
            <person name="Ohtoshi R."/>
            <person name="Malay A.D."/>
            <person name="Moran D.A.P."/>
            <person name="Tomita M."/>
            <person name="Numata K."/>
            <person name="Arakawa K."/>
        </authorList>
    </citation>
    <scope>NUCLEOTIDE SEQUENCE</scope>
</reference>
<dbReference type="Proteomes" id="UP000887159">
    <property type="component" value="Unassembled WGS sequence"/>
</dbReference>
<dbReference type="EMBL" id="BMAU01021398">
    <property type="protein sequence ID" value="GFY31451.1"/>
    <property type="molecule type" value="Genomic_DNA"/>
</dbReference>
<protein>
    <submittedName>
        <fullName evidence="1">Uncharacterized protein</fullName>
    </submittedName>
</protein>
<proteinExistence type="predicted"/>
<name>A0A8X6WC89_TRICX</name>
<evidence type="ECO:0000313" key="2">
    <source>
        <dbReference type="Proteomes" id="UP000887159"/>
    </source>
</evidence>
<gene>
    <name evidence="1" type="ORF">TNCV_4990101</name>
</gene>
<evidence type="ECO:0000313" key="1">
    <source>
        <dbReference type="EMBL" id="GFY31451.1"/>
    </source>
</evidence>
<accession>A0A8X6WC89</accession>
<dbReference type="AlphaFoldDB" id="A0A8X6WC89"/>
<comment type="caution">
    <text evidence="1">The sequence shown here is derived from an EMBL/GenBank/DDBJ whole genome shotgun (WGS) entry which is preliminary data.</text>
</comment>
<keyword evidence="2" id="KW-1185">Reference proteome</keyword>
<sequence>MDAAVKFNTTPNHDSGCRTSVAMHNATVQHPLTMASPNSNLTIIMWQAEAGSVIKHNIVPFRPSLHHWRRKRLSFPVKGKRSNRRLEGIPLC</sequence>